<organism evidence="1 2">
    <name type="scientific">Aspergillus transmontanensis</name>
    <dbReference type="NCBI Taxonomy" id="1034304"/>
    <lineage>
        <taxon>Eukaryota</taxon>
        <taxon>Fungi</taxon>
        <taxon>Dikarya</taxon>
        <taxon>Ascomycota</taxon>
        <taxon>Pezizomycotina</taxon>
        <taxon>Eurotiomycetes</taxon>
        <taxon>Eurotiomycetidae</taxon>
        <taxon>Eurotiales</taxon>
        <taxon>Aspergillaceae</taxon>
        <taxon>Aspergillus</taxon>
        <taxon>Aspergillus subgen. Circumdati</taxon>
    </lineage>
</organism>
<dbReference type="EMBL" id="ML738328">
    <property type="protein sequence ID" value="KAE8313070.1"/>
    <property type="molecule type" value="Genomic_DNA"/>
</dbReference>
<accession>A0A5N6W107</accession>
<keyword evidence="2" id="KW-1185">Reference proteome</keyword>
<name>A0A5N6W107_9EURO</name>
<reference evidence="2" key="1">
    <citation type="submission" date="2019-04" db="EMBL/GenBank/DDBJ databases">
        <title>Friends and foes A comparative genomics studyof 23 Aspergillus species from section Flavi.</title>
        <authorList>
            <consortium name="DOE Joint Genome Institute"/>
            <person name="Kjaerbolling I."/>
            <person name="Vesth T."/>
            <person name="Frisvad J.C."/>
            <person name="Nybo J.L."/>
            <person name="Theobald S."/>
            <person name="Kildgaard S."/>
            <person name="Isbrandt T."/>
            <person name="Kuo A."/>
            <person name="Sato A."/>
            <person name="Lyhne E.K."/>
            <person name="Kogle M.E."/>
            <person name="Wiebenga A."/>
            <person name="Kun R.S."/>
            <person name="Lubbers R.J."/>
            <person name="Makela M.R."/>
            <person name="Barry K."/>
            <person name="Chovatia M."/>
            <person name="Clum A."/>
            <person name="Daum C."/>
            <person name="Haridas S."/>
            <person name="He G."/>
            <person name="LaButti K."/>
            <person name="Lipzen A."/>
            <person name="Mondo S."/>
            <person name="Riley R."/>
            <person name="Salamov A."/>
            <person name="Simmons B.A."/>
            <person name="Magnuson J.K."/>
            <person name="Henrissat B."/>
            <person name="Mortensen U.H."/>
            <person name="Larsen T.O."/>
            <person name="Devries R.P."/>
            <person name="Grigoriev I.V."/>
            <person name="Machida M."/>
            <person name="Baker S.E."/>
            <person name="Andersen M.R."/>
        </authorList>
    </citation>
    <scope>NUCLEOTIDE SEQUENCE [LARGE SCALE GENOMIC DNA]</scope>
    <source>
        <strain evidence="2">CBS 130015</strain>
    </source>
</reference>
<proteinExistence type="predicted"/>
<dbReference type="AlphaFoldDB" id="A0A5N6W107"/>
<protein>
    <submittedName>
        <fullName evidence="1">Uncharacterized protein</fullName>
    </submittedName>
</protein>
<dbReference type="Proteomes" id="UP000325433">
    <property type="component" value="Unassembled WGS sequence"/>
</dbReference>
<evidence type="ECO:0000313" key="1">
    <source>
        <dbReference type="EMBL" id="KAE8313070.1"/>
    </source>
</evidence>
<evidence type="ECO:0000313" key="2">
    <source>
        <dbReference type="Proteomes" id="UP000325433"/>
    </source>
</evidence>
<gene>
    <name evidence="1" type="ORF">BDV41DRAFT_537515</name>
</gene>
<sequence>MPWSIDTSISFITLLFTGISSILGIGSHVANACRRILHQGVESSTEASITRGQPRPSHVDPEILLESGLHTEIQRVQFVSQVCEVIPPWAPSQD</sequence>